<evidence type="ECO:0000256" key="1">
    <source>
        <dbReference type="ARBA" id="ARBA00007355"/>
    </source>
</evidence>
<proteinExistence type="inferred from homology"/>
<organism evidence="4 5">
    <name type="scientific">Fasciolopsis buskii</name>
    <dbReference type="NCBI Taxonomy" id="27845"/>
    <lineage>
        <taxon>Eukaryota</taxon>
        <taxon>Metazoa</taxon>
        <taxon>Spiralia</taxon>
        <taxon>Lophotrochozoa</taxon>
        <taxon>Platyhelminthes</taxon>
        <taxon>Trematoda</taxon>
        <taxon>Digenea</taxon>
        <taxon>Plagiorchiida</taxon>
        <taxon>Echinostomata</taxon>
        <taxon>Echinostomatoidea</taxon>
        <taxon>Fasciolidae</taxon>
        <taxon>Fasciolopsis</taxon>
    </lineage>
</organism>
<accession>A0A8E0RU51</accession>
<evidence type="ECO:0000256" key="2">
    <source>
        <dbReference type="SAM" id="Coils"/>
    </source>
</evidence>
<dbReference type="InterPro" id="IPR007763">
    <property type="entry name" value="NDUFA12"/>
</dbReference>
<sequence>MAEETLPEEINYEEQYKVLTEECKKLKIDISSLQLSNRSLVNQNRDEKKKVMDCRLQIADLEGRLKSFDATKQDLTDCQAQIERLRMTLESNEAKLADAERRADESSGLIKIKDSVISKQSNFIKEVEERLRNTTEERDRLLQKSEQLEIDLNEALIRGEDCDDLREKLKALELLFDKLASERSDTTTESGLAAANEYFKAEQAKSEERIAKLKESKADLEKIIEGLENDKKEMQNQMDKQLEEYNQLNDKCSTMEARIKEMAHAERRFTGGMMGSRLIGPTLPPWITDEKKIENDIERLSKADPATLRAKVMELESQLSELNQLLTYREDVILRIHEEISKKASKLEAAEVEKSSLNAQVSILKRELSTAREDLARRGAGPIELEAEIDRLRGKRDREYQRRKRIEAELDEVEKENHELKQRCKRLEEAAANAPPKPIVPQSDPVDRNRIIELQGTVNQLRMDNEAKRSELFDLRSKFDSKSAQMDKIAAELKIKEKSTGELTAQLNSIRCQLESTTKELESVRCRAVRGGAEVERWHSDLTSLQVTNKFLSSQLNEMRAKLLAKEHFIADLTTRCREPLDVQDVTDKVMVNGLPPVDYCPRCDSKPDTTGAPDENDAQKVTELENKLTDSEQRYAKLLRESIEARELAEKDKSQLECKLTSANELAAQLSDDIVLERKAVETTNARIQHLTSQVNELETTLSSTRSQLLEAQSGQRKADIDALTTAASPPAKRTRRSAGGAAKNNANHQASFLSLLFCRIQSHGYIFTLANATWHSKALTSSYPRARCPLITGTFNTISTSAPNQGRILRQIFCTIRAAWYRKKPRLVGTDSQGNRFFEAPPNKASEHSTKSSRSQRFVLMPGQKTVDDPWMSVSGNFPNLAPEWYAWLRHKRVDPPDDAEIEANAAAILHRQALARQLEAKYEAEREQMIREGLLRKPSNSSSLGNPGVDTGPVPTGSSKPKVAFPVRPTFETVPGEGLASGKKFPSDDSQ</sequence>
<comment type="caution">
    <text evidence="4">The sequence shown here is derived from an EMBL/GenBank/DDBJ whole genome shotgun (WGS) entry which is preliminary data.</text>
</comment>
<dbReference type="PANTHER" id="PTHR45615:SF66">
    <property type="entry name" value="CARD DOMAIN-CONTAINING PROTEIN"/>
    <property type="match status" value="1"/>
</dbReference>
<dbReference type="Pfam" id="PF05071">
    <property type="entry name" value="NDUFA12"/>
    <property type="match status" value="1"/>
</dbReference>
<feature type="region of interest" description="Disordered" evidence="3">
    <location>
        <begin position="721"/>
        <end position="745"/>
    </location>
</feature>
<feature type="coiled-coil region" evidence="2">
    <location>
        <begin position="9"/>
        <end position="36"/>
    </location>
</feature>
<dbReference type="AlphaFoldDB" id="A0A8E0RU51"/>
<feature type="region of interest" description="Disordered" evidence="3">
    <location>
        <begin position="834"/>
        <end position="858"/>
    </location>
</feature>
<reference evidence="4" key="1">
    <citation type="submission" date="2019-05" db="EMBL/GenBank/DDBJ databases">
        <title>Annotation for the trematode Fasciolopsis buski.</title>
        <authorList>
            <person name="Choi Y.-J."/>
        </authorList>
    </citation>
    <scope>NUCLEOTIDE SEQUENCE</scope>
    <source>
        <strain evidence="4">HT</strain>
        <tissue evidence="4">Whole worm</tissue>
    </source>
</reference>
<evidence type="ECO:0000256" key="3">
    <source>
        <dbReference type="SAM" id="MobiDB-lite"/>
    </source>
</evidence>
<gene>
    <name evidence="4" type="ORF">FBUS_00248</name>
</gene>
<feature type="coiled-coil region" evidence="2">
    <location>
        <begin position="340"/>
        <end position="430"/>
    </location>
</feature>
<protein>
    <submittedName>
        <fullName evidence="4">Ribosome binding protein 1</fullName>
    </submittedName>
</protein>
<dbReference type="OrthoDB" id="542135at2759"/>
<comment type="similarity">
    <text evidence="1">Belongs to the complex I NDUFA12 subunit family.</text>
</comment>
<dbReference type="GO" id="GO:0045271">
    <property type="term" value="C:respiratory chain complex I"/>
    <property type="evidence" value="ECO:0007669"/>
    <property type="project" value="InterPro"/>
</dbReference>
<feature type="region of interest" description="Disordered" evidence="3">
    <location>
        <begin position="937"/>
        <end position="994"/>
    </location>
</feature>
<dbReference type="Gene3D" id="1.10.287.1490">
    <property type="match status" value="1"/>
</dbReference>
<evidence type="ECO:0000313" key="5">
    <source>
        <dbReference type="Proteomes" id="UP000728185"/>
    </source>
</evidence>
<dbReference type="PANTHER" id="PTHR45615">
    <property type="entry name" value="MYOSIN HEAVY CHAIN, NON-MUSCLE"/>
    <property type="match status" value="1"/>
</dbReference>
<dbReference type="EMBL" id="LUCM01006166">
    <property type="protein sequence ID" value="KAA0191710.1"/>
    <property type="molecule type" value="Genomic_DNA"/>
</dbReference>
<name>A0A8E0RU51_9TREM</name>
<feature type="coiled-coil region" evidence="2">
    <location>
        <begin position="75"/>
        <end position="265"/>
    </location>
</feature>
<keyword evidence="2" id="KW-0175">Coiled coil</keyword>
<dbReference type="Proteomes" id="UP000728185">
    <property type="component" value="Unassembled WGS sequence"/>
</dbReference>
<evidence type="ECO:0000313" key="4">
    <source>
        <dbReference type="EMBL" id="KAA0191710.1"/>
    </source>
</evidence>
<feature type="coiled-coil region" evidence="2">
    <location>
        <begin position="622"/>
        <end position="709"/>
    </location>
</feature>
<keyword evidence="5" id="KW-1185">Reference proteome</keyword>